<dbReference type="AlphaFoldDB" id="A0A2H9T255"/>
<evidence type="ECO:0000256" key="6">
    <source>
        <dbReference type="ARBA" id="ARBA00022679"/>
    </source>
</evidence>
<dbReference type="PANTHER" id="PTHR11406">
    <property type="entry name" value="PHOSPHOGLYCERATE KINASE"/>
    <property type="match status" value="1"/>
</dbReference>
<dbReference type="PIRSF" id="PIRSF000724">
    <property type="entry name" value="Pgk"/>
    <property type="match status" value="1"/>
</dbReference>
<evidence type="ECO:0000256" key="8">
    <source>
        <dbReference type="ARBA" id="ARBA00022777"/>
    </source>
</evidence>
<comment type="catalytic activity">
    <reaction evidence="1 10 12">
        <text>(2R)-3-phosphoglycerate + ATP = (2R)-3-phospho-glyceroyl phosphate + ADP</text>
        <dbReference type="Rhea" id="RHEA:14801"/>
        <dbReference type="ChEBI" id="CHEBI:30616"/>
        <dbReference type="ChEBI" id="CHEBI:57604"/>
        <dbReference type="ChEBI" id="CHEBI:58272"/>
        <dbReference type="ChEBI" id="CHEBI:456216"/>
        <dbReference type="EC" id="2.7.2.3"/>
    </reaction>
</comment>
<dbReference type="GO" id="GO:0006096">
    <property type="term" value="P:glycolytic process"/>
    <property type="evidence" value="ECO:0007669"/>
    <property type="project" value="UniProtKB-UniRule"/>
</dbReference>
<evidence type="ECO:0000313" key="13">
    <source>
        <dbReference type="EMBL" id="PJE69798.1"/>
    </source>
</evidence>
<feature type="binding site" evidence="10 11">
    <location>
        <position position="200"/>
    </location>
    <ligand>
        <name>ATP</name>
        <dbReference type="ChEBI" id="CHEBI:30616"/>
    </ligand>
</feature>
<evidence type="ECO:0000313" key="14">
    <source>
        <dbReference type="Proteomes" id="UP000236946"/>
    </source>
</evidence>
<dbReference type="PROSITE" id="PS00111">
    <property type="entry name" value="PGLYCERATE_KINASE"/>
    <property type="match status" value="1"/>
</dbReference>
<dbReference type="PANTHER" id="PTHR11406:SF23">
    <property type="entry name" value="PHOSPHOGLYCERATE KINASE 1, CHLOROPLASTIC-RELATED"/>
    <property type="match status" value="1"/>
</dbReference>
<evidence type="ECO:0000256" key="5">
    <source>
        <dbReference type="ARBA" id="ARBA00016471"/>
    </source>
</evidence>
<dbReference type="GO" id="GO:0005524">
    <property type="term" value="F:ATP binding"/>
    <property type="evidence" value="ECO:0007669"/>
    <property type="project" value="UniProtKB-KW"/>
</dbReference>
<dbReference type="GO" id="GO:0006094">
    <property type="term" value="P:gluconeogenesis"/>
    <property type="evidence" value="ECO:0007669"/>
    <property type="project" value="TreeGrafter"/>
</dbReference>
<dbReference type="InterPro" id="IPR015824">
    <property type="entry name" value="Phosphoglycerate_kinase_N"/>
</dbReference>
<dbReference type="EC" id="2.7.2.3" evidence="4 10"/>
<evidence type="ECO:0000256" key="1">
    <source>
        <dbReference type="ARBA" id="ARBA00000642"/>
    </source>
</evidence>
<keyword evidence="10" id="KW-0324">Glycolysis</keyword>
<evidence type="ECO:0000256" key="3">
    <source>
        <dbReference type="ARBA" id="ARBA00008982"/>
    </source>
</evidence>
<dbReference type="GO" id="GO:0043531">
    <property type="term" value="F:ADP binding"/>
    <property type="evidence" value="ECO:0007669"/>
    <property type="project" value="TreeGrafter"/>
</dbReference>
<evidence type="ECO:0000256" key="12">
    <source>
        <dbReference type="RuleBase" id="RU000532"/>
    </source>
</evidence>
<evidence type="ECO:0000256" key="2">
    <source>
        <dbReference type="ARBA" id="ARBA00004838"/>
    </source>
</evidence>
<proteinExistence type="inferred from homology"/>
<reference evidence="14" key="1">
    <citation type="submission" date="2017-09" db="EMBL/GenBank/DDBJ databases">
        <title>Depth-based differentiation of microbial function through sediment-hosted aquifers and enrichment of novel symbionts in the deep terrestrial subsurface.</title>
        <authorList>
            <person name="Probst A.J."/>
            <person name="Ladd B."/>
            <person name="Jarett J.K."/>
            <person name="Geller-Mcgrath D.E."/>
            <person name="Sieber C.M.K."/>
            <person name="Emerson J.B."/>
            <person name="Anantharaman K."/>
            <person name="Thomas B.C."/>
            <person name="Malmstrom R."/>
            <person name="Stieglmeier M."/>
            <person name="Klingl A."/>
            <person name="Woyke T."/>
            <person name="Ryan C.M."/>
            <person name="Banfield J.F."/>
        </authorList>
    </citation>
    <scope>NUCLEOTIDE SEQUENCE [LARGE SCALE GENOMIC DNA]</scope>
</reference>
<evidence type="ECO:0000256" key="7">
    <source>
        <dbReference type="ARBA" id="ARBA00022741"/>
    </source>
</evidence>
<feature type="binding site" evidence="10">
    <location>
        <position position="150"/>
    </location>
    <ligand>
        <name>substrate</name>
    </ligand>
</feature>
<keyword evidence="7 10" id="KW-0547">Nucleotide-binding</keyword>
<dbReference type="SUPFAM" id="SSF53748">
    <property type="entry name" value="Phosphoglycerate kinase"/>
    <property type="match status" value="1"/>
</dbReference>
<feature type="binding site" evidence="10 11">
    <location>
        <position position="281"/>
    </location>
    <ligand>
        <name>ATP</name>
        <dbReference type="ChEBI" id="CHEBI:30616"/>
    </ligand>
</feature>
<feature type="binding site" evidence="10">
    <location>
        <begin position="58"/>
        <end position="61"/>
    </location>
    <ligand>
        <name>substrate</name>
    </ligand>
</feature>
<dbReference type="InterPro" id="IPR015911">
    <property type="entry name" value="Phosphoglycerate_kinase_CS"/>
</dbReference>
<sequence>MKTIRDFNLKNKRVLVRCDFNVPLDNQGNILDDSRIKETLPTIEYLVKEKAKIVLMSHLGDPGGKVVDGLKLDKVQEKLLEYLDLSITKAPDCVGGEIEEYTKKLQVGEILLLENLRFHKEEIKGDLSFARALSQLGDIYINDAFGICHRPHASVVGIPKYLPSGIGFLLEKEIKNLEKILKNPEKPMVTIIGGKKVEAKSKLINKILEITDFLLVGGLIKNEMEKTGMKVKYPEKLILPVDGIKINGENFDIGEKTIILFKEKVQEAKTVFWNGPLGMIEKEEFSKGTLEIAKAVIDSKAFSVVGGGETIEFLNRKGISSKFSHVSTGGGAMLEFITEGEELPGLKVLKH</sequence>
<comment type="similarity">
    <text evidence="3 10 12">Belongs to the phosphoglycerate kinase family.</text>
</comment>
<evidence type="ECO:0000256" key="11">
    <source>
        <dbReference type="PIRSR" id="PIRSR000724-2"/>
    </source>
</evidence>
<dbReference type="EMBL" id="PFEN01000001">
    <property type="protein sequence ID" value="PJE69798.1"/>
    <property type="molecule type" value="Genomic_DNA"/>
</dbReference>
<keyword evidence="9 10" id="KW-0067">ATP-binding</keyword>
<comment type="subcellular location">
    <subcellularLocation>
        <location evidence="10">Cytoplasm</location>
    </subcellularLocation>
</comment>
<comment type="caution">
    <text evidence="10">Lacks conserved residue(s) required for the propagation of feature annotation.</text>
</comment>
<comment type="pathway">
    <text evidence="2 10">Carbohydrate degradation; glycolysis; pyruvate from D-glyceraldehyde 3-phosphate: step 2/5.</text>
</comment>
<evidence type="ECO:0000256" key="10">
    <source>
        <dbReference type="HAMAP-Rule" id="MF_00145"/>
    </source>
</evidence>
<name>A0A2H9T255_9BACT</name>
<dbReference type="GO" id="GO:0005829">
    <property type="term" value="C:cytosol"/>
    <property type="evidence" value="ECO:0007669"/>
    <property type="project" value="TreeGrafter"/>
</dbReference>
<keyword evidence="6 10" id="KW-0808">Transferase</keyword>
<feature type="binding site" evidence="10">
    <location>
        <begin position="307"/>
        <end position="310"/>
    </location>
    <ligand>
        <name>ATP</name>
        <dbReference type="ChEBI" id="CHEBI:30616"/>
    </ligand>
</feature>
<dbReference type="InterPro" id="IPR001576">
    <property type="entry name" value="Phosphoglycerate_kinase"/>
</dbReference>
<dbReference type="HAMAP" id="MF_00145">
    <property type="entry name" value="Phosphoglyc_kinase"/>
    <property type="match status" value="1"/>
</dbReference>
<gene>
    <name evidence="10 13" type="primary">pgk</name>
    <name evidence="13" type="ORF">COU98_00010</name>
</gene>
<dbReference type="UniPathway" id="UPA00109">
    <property type="reaction ID" value="UER00185"/>
</dbReference>
<evidence type="ECO:0000256" key="9">
    <source>
        <dbReference type="ARBA" id="ARBA00022840"/>
    </source>
</evidence>
<comment type="subunit">
    <text evidence="10">Monomer.</text>
</comment>
<protein>
    <recommendedName>
        <fullName evidence="5 10">Phosphoglycerate kinase</fullName>
        <ecNumber evidence="4 10">2.7.2.3</ecNumber>
    </recommendedName>
</protein>
<feature type="binding site" evidence="10">
    <location>
        <position position="117"/>
    </location>
    <ligand>
        <name>substrate</name>
    </ligand>
</feature>
<accession>A0A2H9T255</accession>
<evidence type="ECO:0000256" key="4">
    <source>
        <dbReference type="ARBA" id="ARBA00013061"/>
    </source>
</evidence>
<dbReference type="Proteomes" id="UP000236946">
    <property type="component" value="Unassembled WGS sequence"/>
</dbReference>
<dbReference type="InterPro" id="IPR036043">
    <property type="entry name" value="Phosphoglycerate_kinase_sf"/>
</dbReference>
<dbReference type="Gene3D" id="3.40.50.1260">
    <property type="entry name" value="Phosphoglycerate kinase, N-terminal domain"/>
    <property type="match status" value="3"/>
</dbReference>
<dbReference type="FunFam" id="3.40.50.1260:FF:000006">
    <property type="entry name" value="Phosphoglycerate kinase"/>
    <property type="match status" value="1"/>
</dbReference>
<organism evidence="13 14">
    <name type="scientific">Candidatus Staskawiczbacteria bacterium CG10_big_fil_rev_8_21_14_0_10_38_10</name>
    <dbReference type="NCBI Taxonomy" id="1974891"/>
    <lineage>
        <taxon>Bacteria</taxon>
        <taxon>Candidatus Staskawicziibacteriota</taxon>
    </lineage>
</organism>
<feature type="binding site" evidence="10">
    <location>
        <begin position="19"/>
        <end position="21"/>
    </location>
    <ligand>
        <name>substrate</name>
    </ligand>
</feature>
<dbReference type="PRINTS" id="PR00477">
    <property type="entry name" value="PHGLYCKINASE"/>
</dbReference>
<feature type="binding site" evidence="10">
    <location>
        <position position="35"/>
    </location>
    <ligand>
        <name>substrate</name>
    </ligand>
</feature>
<keyword evidence="8 10" id="KW-0418">Kinase</keyword>
<dbReference type="Pfam" id="PF00162">
    <property type="entry name" value="PGK"/>
    <property type="match status" value="2"/>
</dbReference>
<comment type="caution">
    <text evidence="13">The sequence shown here is derived from an EMBL/GenBank/DDBJ whole genome shotgun (WGS) entry which is preliminary data.</text>
</comment>
<keyword evidence="10" id="KW-0963">Cytoplasm</keyword>
<dbReference type="GO" id="GO:0004618">
    <property type="term" value="F:phosphoglycerate kinase activity"/>
    <property type="evidence" value="ECO:0007669"/>
    <property type="project" value="UniProtKB-UniRule"/>
</dbReference>